<evidence type="ECO:0000313" key="2">
    <source>
        <dbReference type="Proteomes" id="UP000663419"/>
    </source>
</evidence>
<organism evidence="1 2">
    <name type="scientific">Ajellomyces capsulatus (strain H88)</name>
    <name type="common">Darling's disease fungus</name>
    <name type="synonym">Histoplasma capsulatum</name>
    <dbReference type="NCBI Taxonomy" id="544711"/>
    <lineage>
        <taxon>Eukaryota</taxon>
        <taxon>Fungi</taxon>
        <taxon>Dikarya</taxon>
        <taxon>Ascomycota</taxon>
        <taxon>Pezizomycotina</taxon>
        <taxon>Eurotiomycetes</taxon>
        <taxon>Eurotiomycetidae</taxon>
        <taxon>Onygenales</taxon>
        <taxon>Ajellomycetaceae</taxon>
        <taxon>Histoplasma</taxon>
    </lineage>
</organism>
<dbReference type="VEuPathDB" id="FungiDB:I7I53_00753"/>
<dbReference type="EMBL" id="CP069104">
    <property type="protein sequence ID" value="QSS53479.1"/>
    <property type="molecule type" value="Genomic_DNA"/>
</dbReference>
<sequence length="59" mass="6738">MLTFLSYIPKISSDILQSRRSHIPFSILEVAVITRKRFGELTCVQTSHPPFVLDLMNCS</sequence>
<proteinExistence type="predicted"/>
<protein>
    <submittedName>
        <fullName evidence="1">Uncharacterized protein</fullName>
    </submittedName>
</protein>
<evidence type="ECO:0000313" key="1">
    <source>
        <dbReference type="EMBL" id="QSS53479.1"/>
    </source>
</evidence>
<dbReference type="AlphaFoldDB" id="A0A8A1LHF6"/>
<accession>A0A8A1LHF6</accession>
<gene>
    <name evidence="1" type="ORF">I7I53_00753</name>
</gene>
<name>A0A8A1LHF6_AJEC8</name>
<reference evidence="1" key="1">
    <citation type="submission" date="2021-01" db="EMBL/GenBank/DDBJ databases">
        <title>Chromosome-level genome assembly of a human fungal pathogen reveals clustering of transcriptionally co-regulated genes.</title>
        <authorList>
            <person name="Voorhies M."/>
            <person name="Cohen S."/>
            <person name="Shea T.P."/>
            <person name="Petrus S."/>
            <person name="Munoz J.F."/>
            <person name="Poplawski S."/>
            <person name="Goldman W.E."/>
            <person name="Michael T."/>
            <person name="Cuomo C.A."/>
            <person name="Sil A."/>
            <person name="Beyhan S."/>
        </authorList>
    </citation>
    <scope>NUCLEOTIDE SEQUENCE</scope>
    <source>
        <strain evidence="1">H88</strain>
    </source>
</reference>
<dbReference type="Proteomes" id="UP000663419">
    <property type="component" value="Chromosome 3"/>
</dbReference>